<keyword evidence="3 5" id="KW-1133">Transmembrane helix</keyword>
<evidence type="ECO:0000256" key="4">
    <source>
        <dbReference type="ARBA" id="ARBA00023136"/>
    </source>
</evidence>
<evidence type="ECO:0000256" key="5">
    <source>
        <dbReference type="SAM" id="Phobius"/>
    </source>
</evidence>
<dbReference type="PANTHER" id="PTHR42718:SF10">
    <property type="entry name" value="TRANSPORTER, PUTATIVE (AFU_ORTHOLOGUE AFUA_8G06760)-RELATED"/>
    <property type="match status" value="1"/>
</dbReference>
<keyword evidence="4 5" id="KW-0472">Membrane</keyword>
<dbReference type="PANTHER" id="PTHR42718">
    <property type="entry name" value="MAJOR FACILITATOR SUPERFAMILY MULTIDRUG TRANSPORTER MFSC"/>
    <property type="match status" value="1"/>
</dbReference>
<dbReference type="GO" id="GO:0016020">
    <property type="term" value="C:membrane"/>
    <property type="evidence" value="ECO:0007669"/>
    <property type="project" value="UniProtKB-SubCell"/>
</dbReference>
<comment type="caution">
    <text evidence="7">The sequence shown here is derived from an EMBL/GenBank/DDBJ whole genome shotgun (WGS) entry which is preliminary data.</text>
</comment>
<dbReference type="InterPro" id="IPR036259">
    <property type="entry name" value="MFS_trans_sf"/>
</dbReference>
<sequence>MCLPAAVGITTKAFDQGTRKKISLACQGMGQPLGYALGLIFGGVFADTIGWRWGYYMSAIINFSLFLAVFWGLPPDEQQSCRGSGWVATLTGSEP</sequence>
<evidence type="ECO:0000313" key="7">
    <source>
        <dbReference type="EMBL" id="KAF6233221.1"/>
    </source>
</evidence>
<dbReference type="RefSeq" id="XP_037162643.1">
    <property type="nucleotide sequence ID" value="XM_037310410.1"/>
</dbReference>
<feature type="domain" description="Major facilitator superfamily (MFS) profile" evidence="6">
    <location>
        <begin position="1"/>
        <end position="95"/>
    </location>
</feature>
<evidence type="ECO:0000256" key="2">
    <source>
        <dbReference type="ARBA" id="ARBA00022692"/>
    </source>
</evidence>
<dbReference type="EMBL" id="JACCJC010000040">
    <property type="protein sequence ID" value="KAF6233221.1"/>
    <property type="molecule type" value="Genomic_DNA"/>
</dbReference>
<evidence type="ECO:0000256" key="1">
    <source>
        <dbReference type="ARBA" id="ARBA00004141"/>
    </source>
</evidence>
<evidence type="ECO:0000259" key="6">
    <source>
        <dbReference type="PROSITE" id="PS50850"/>
    </source>
</evidence>
<dbReference type="SUPFAM" id="SSF103473">
    <property type="entry name" value="MFS general substrate transporter"/>
    <property type="match status" value="1"/>
</dbReference>
<protein>
    <recommendedName>
        <fullName evidence="6">Major facilitator superfamily (MFS) profile domain-containing protein</fullName>
    </recommendedName>
</protein>
<dbReference type="Pfam" id="PF07690">
    <property type="entry name" value="MFS_1"/>
    <property type="match status" value="1"/>
</dbReference>
<gene>
    <name evidence="7" type="ORF">HO173_008510</name>
</gene>
<dbReference type="PROSITE" id="PS50850">
    <property type="entry name" value="MFS"/>
    <property type="match status" value="1"/>
</dbReference>
<evidence type="ECO:0000256" key="3">
    <source>
        <dbReference type="ARBA" id="ARBA00022989"/>
    </source>
</evidence>
<comment type="subcellular location">
    <subcellularLocation>
        <location evidence="1">Membrane</location>
        <topology evidence="1">Multi-pass membrane protein</topology>
    </subcellularLocation>
</comment>
<feature type="transmembrane region" description="Helical" evidence="5">
    <location>
        <begin position="53"/>
        <end position="73"/>
    </location>
</feature>
<reference evidence="7 8" key="1">
    <citation type="journal article" date="2020" name="Genomics">
        <title>Complete, high-quality genomes from long-read metagenomic sequencing of two wolf lichen thalli reveals enigmatic genome architecture.</title>
        <authorList>
            <person name="McKenzie S.K."/>
            <person name="Walston R.F."/>
            <person name="Allen J.L."/>
        </authorList>
    </citation>
    <scope>NUCLEOTIDE SEQUENCE [LARGE SCALE GENOMIC DNA]</scope>
    <source>
        <strain evidence="7">WasteWater2</strain>
    </source>
</reference>
<keyword evidence="2 5" id="KW-0812">Transmembrane</keyword>
<evidence type="ECO:0000313" key="8">
    <source>
        <dbReference type="Proteomes" id="UP000578531"/>
    </source>
</evidence>
<dbReference type="InterPro" id="IPR020846">
    <property type="entry name" value="MFS_dom"/>
</dbReference>
<dbReference type="InterPro" id="IPR011701">
    <property type="entry name" value="MFS"/>
</dbReference>
<name>A0A8H6FR79_9LECA</name>
<accession>A0A8H6FR79</accession>
<organism evidence="7 8">
    <name type="scientific">Letharia columbiana</name>
    <dbReference type="NCBI Taxonomy" id="112416"/>
    <lineage>
        <taxon>Eukaryota</taxon>
        <taxon>Fungi</taxon>
        <taxon>Dikarya</taxon>
        <taxon>Ascomycota</taxon>
        <taxon>Pezizomycotina</taxon>
        <taxon>Lecanoromycetes</taxon>
        <taxon>OSLEUM clade</taxon>
        <taxon>Lecanoromycetidae</taxon>
        <taxon>Lecanorales</taxon>
        <taxon>Lecanorineae</taxon>
        <taxon>Parmeliaceae</taxon>
        <taxon>Letharia</taxon>
    </lineage>
</organism>
<dbReference type="GO" id="GO:0022857">
    <property type="term" value="F:transmembrane transporter activity"/>
    <property type="evidence" value="ECO:0007669"/>
    <property type="project" value="InterPro"/>
</dbReference>
<dbReference type="Proteomes" id="UP000578531">
    <property type="component" value="Unassembled WGS sequence"/>
</dbReference>
<proteinExistence type="predicted"/>
<dbReference type="GeneID" id="59290166"/>
<dbReference type="OrthoDB" id="2130629at2759"/>
<dbReference type="AlphaFoldDB" id="A0A8H6FR79"/>
<keyword evidence="8" id="KW-1185">Reference proteome</keyword>
<dbReference type="Gene3D" id="1.20.1250.20">
    <property type="entry name" value="MFS general substrate transporter like domains"/>
    <property type="match status" value="1"/>
</dbReference>